<evidence type="ECO:0000256" key="2">
    <source>
        <dbReference type="SAM" id="Coils"/>
    </source>
</evidence>
<dbReference type="InterPro" id="IPR001680">
    <property type="entry name" value="WD40_rpt"/>
</dbReference>
<comment type="caution">
    <text evidence="3">The sequence shown here is derived from an EMBL/GenBank/DDBJ whole genome shotgun (WGS) entry which is preliminary data.</text>
</comment>
<keyword evidence="2" id="KW-0175">Coiled coil</keyword>
<dbReference type="PROSITE" id="PS50294">
    <property type="entry name" value="WD_REPEATS_REGION"/>
    <property type="match status" value="1"/>
</dbReference>
<keyword evidence="4" id="KW-1185">Reference proteome</keyword>
<dbReference type="OrthoDB" id="10251741at2759"/>
<keyword evidence="1" id="KW-0853">WD repeat</keyword>
<accession>A0A9P0M6W7</accession>
<dbReference type="Proteomes" id="UP001152888">
    <property type="component" value="Unassembled WGS sequence"/>
</dbReference>
<dbReference type="AlphaFoldDB" id="A0A9P0M6W7"/>
<dbReference type="PROSITE" id="PS50082">
    <property type="entry name" value="WD_REPEATS_2"/>
    <property type="match status" value="2"/>
</dbReference>
<dbReference type="InterPro" id="IPR052993">
    <property type="entry name" value="CFA-57"/>
</dbReference>
<proteinExistence type="predicted"/>
<feature type="repeat" description="WD" evidence="1">
    <location>
        <begin position="505"/>
        <end position="546"/>
    </location>
</feature>
<evidence type="ECO:0000313" key="3">
    <source>
        <dbReference type="EMBL" id="CAH2006902.1"/>
    </source>
</evidence>
<feature type="coiled-coil region" evidence="2">
    <location>
        <begin position="949"/>
        <end position="1050"/>
    </location>
</feature>
<reference evidence="3" key="1">
    <citation type="submission" date="2022-03" db="EMBL/GenBank/DDBJ databases">
        <authorList>
            <person name="Sayadi A."/>
        </authorList>
    </citation>
    <scope>NUCLEOTIDE SEQUENCE</scope>
</reference>
<feature type="coiled-coil region" evidence="2">
    <location>
        <begin position="1187"/>
        <end position="1221"/>
    </location>
</feature>
<organism evidence="3 4">
    <name type="scientific">Acanthoscelides obtectus</name>
    <name type="common">Bean weevil</name>
    <name type="synonym">Bruchus obtectus</name>
    <dbReference type="NCBI Taxonomy" id="200917"/>
    <lineage>
        <taxon>Eukaryota</taxon>
        <taxon>Metazoa</taxon>
        <taxon>Ecdysozoa</taxon>
        <taxon>Arthropoda</taxon>
        <taxon>Hexapoda</taxon>
        <taxon>Insecta</taxon>
        <taxon>Pterygota</taxon>
        <taxon>Neoptera</taxon>
        <taxon>Endopterygota</taxon>
        <taxon>Coleoptera</taxon>
        <taxon>Polyphaga</taxon>
        <taxon>Cucujiformia</taxon>
        <taxon>Chrysomeloidea</taxon>
        <taxon>Chrysomelidae</taxon>
        <taxon>Bruchinae</taxon>
        <taxon>Bruchini</taxon>
        <taxon>Acanthoscelides</taxon>
    </lineage>
</organism>
<dbReference type="SMART" id="SM00320">
    <property type="entry name" value="WD40"/>
    <property type="match status" value="6"/>
</dbReference>
<feature type="coiled-coil region" evidence="2">
    <location>
        <begin position="796"/>
        <end position="892"/>
    </location>
</feature>
<dbReference type="PANTHER" id="PTHR32215">
    <property type="entry name" value="CILIA- AND FLAGELLA-ASSOCIATED PROTEIN 57"/>
    <property type="match status" value="1"/>
</dbReference>
<name>A0A9P0M6W7_ACAOB</name>
<dbReference type="PANTHER" id="PTHR32215:SF0">
    <property type="entry name" value="CILIA- AND FLAGELLA-ASSOCIATED PROTEIN 57"/>
    <property type="match status" value="1"/>
</dbReference>
<dbReference type="EMBL" id="CAKOFQ010007715">
    <property type="protein sequence ID" value="CAH2006902.1"/>
    <property type="molecule type" value="Genomic_DNA"/>
</dbReference>
<dbReference type="SUPFAM" id="SSF50978">
    <property type="entry name" value="WD40 repeat-like"/>
    <property type="match status" value="2"/>
</dbReference>
<sequence>MNLPVLQPQLLLGLETRIRNNLHFISDDEVVYPVGSVIAVHNFSVKKQRYIKLSEKGKHLTHVCVSPNKKMIAVVETTDKYPICTLWDPDLCRKKKTLTLPSDKDIYCNRFVAVDFTFDSKFIVLVTGEPDFSLYCFKCDKGRLDSFARANNTNSTGTVTQVACNPNDPNQLVVIGDSVLRCLGCSEFTWRQFGYGKVEYIVYTSCCWLSQDRLAVGTAFGRLMMLEAGELRAVFNANDLPFINMKLREELDDSSQTSLTNVGHSDPTLGIMDVGENYEIRSIVNFNRGFAFGYMNGRIHLYEKETPHKYKKRGVFRIPDRTIHREYEDDPLPLTTVNTIVINPSQDRILVSCLEMQIWTARIWAHDNNTGPEINMKDFGYTIHMGPVVALAVCRWKPIVISAGSRDRSLKIWNYESLETELVQNFEDDIFSVALHPTGLYAVVGFSDKLRFMTIMIDDILNTKEFNIRACRLTSFSKLGHMFAATNGNIIQIYSSINFQQMYVLKGHNGEITSMSWSFDDSILATTGSEGAVYGWDIASSTRQYETIIKSNNFKSAAISKDSRSIYAVGTDGHLRELMNSNVYRDVVIADHQTPLDAVVLSALDTMLFVSGNQGVIYNVKLPLMEKAEFIEYMMHSNSAPKMVLSSDDRYMITGTVDGYLCFWKLLNIEDKAIKLDLVAANEILISKHVLEEKMETIKNLSLRMKELETEHSYQVRQNEAVHALKMKDIHAGYCNAIEELKLKNEQMEAEHLQEINNINAQITKKNQDHQLFVQKLEASYNEKLIVEYNKYISMESKMEQMLKEEEERYQQLKHEKEESEKRITKDFLQQLNEKQILYDDLLVELREKAKEHELIKQQIEDDADREICELKVAHEKELKEEQDLNIRLRGESAVVKKKFLAAQKDSEDLKHQVYSMEAEHIKFKNIIVGLERENVDNKKEIQERDQTIEEKEKRIFQLKGKNQELEKFKFILDFKIKELKSQIEPRERTIQEQITQINEMVRELENLQKVILNLDLQLAELREKLSASNNEVKREIEKNRRMKKALQAIRIDIHHASGLIKNVPALQKAVRDMYHKYDADKDFEVTQAEDTEAKSEFLRQRDFLERTVATLHYQATKSTTVLSYDKVRLVDENAALLVETNKLRKNLQEEINQKQKLNSLVGLSYISPKQAQQKVNTAAETNKQIHTMYKNQIEENDKTINALKEENNRLLNKIAEIDYSESKEDDLLKEP</sequence>
<feature type="repeat" description="WD" evidence="1">
    <location>
        <begin position="633"/>
        <end position="666"/>
    </location>
</feature>
<dbReference type="Pfam" id="PF00400">
    <property type="entry name" value="WD40"/>
    <property type="match status" value="1"/>
</dbReference>
<gene>
    <name evidence="3" type="ORF">ACAOBT_LOCUS29369</name>
</gene>
<dbReference type="InterPro" id="IPR015943">
    <property type="entry name" value="WD40/YVTN_repeat-like_dom_sf"/>
</dbReference>
<feature type="coiled-coil region" evidence="2">
    <location>
        <begin position="691"/>
        <end position="758"/>
    </location>
</feature>
<evidence type="ECO:0000313" key="4">
    <source>
        <dbReference type="Proteomes" id="UP001152888"/>
    </source>
</evidence>
<dbReference type="Gene3D" id="2.130.10.10">
    <property type="entry name" value="YVTN repeat-like/Quinoprotein amine dehydrogenase"/>
    <property type="match status" value="2"/>
</dbReference>
<evidence type="ECO:0008006" key="5">
    <source>
        <dbReference type="Google" id="ProtNLM"/>
    </source>
</evidence>
<evidence type="ECO:0000256" key="1">
    <source>
        <dbReference type="PROSITE-ProRule" id="PRU00221"/>
    </source>
</evidence>
<dbReference type="InterPro" id="IPR036322">
    <property type="entry name" value="WD40_repeat_dom_sf"/>
</dbReference>
<protein>
    <recommendedName>
        <fullName evidence="5">Cilia- and flagella-associated protein 57</fullName>
    </recommendedName>
</protein>